<reference evidence="2 3" key="1">
    <citation type="submission" date="2020-07" db="EMBL/GenBank/DDBJ databases">
        <authorList>
            <person name="Pothier F. J."/>
        </authorList>
    </citation>
    <scope>NUCLEOTIDE SEQUENCE [LARGE SCALE GENOMIC DNA]</scope>
    <source>
        <strain evidence="2 3">CFBP 7900</strain>
    </source>
</reference>
<protein>
    <submittedName>
        <fullName evidence="2">Uncharacterized protein</fullName>
    </submittedName>
</protein>
<evidence type="ECO:0000313" key="3">
    <source>
        <dbReference type="Proteomes" id="UP000587508"/>
    </source>
</evidence>
<dbReference type="EMBL" id="CAJDKC010000003">
    <property type="protein sequence ID" value="CAD0328127.1"/>
    <property type="molecule type" value="Genomic_DNA"/>
</dbReference>
<accession>A0A6V7D505</accession>
<dbReference type="Pfam" id="PF13730">
    <property type="entry name" value="HTH_36"/>
    <property type="match status" value="1"/>
</dbReference>
<dbReference type="EMBL" id="CAJDKC010000003">
    <property type="protein sequence ID" value="CAD0328136.1"/>
    <property type="molecule type" value="Genomic_DNA"/>
</dbReference>
<dbReference type="RefSeq" id="WP_183086724.1">
    <property type="nucleotide sequence ID" value="NZ_CAJDKC010000003.1"/>
</dbReference>
<dbReference type="InterPro" id="IPR036388">
    <property type="entry name" value="WH-like_DNA-bd_sf"/>
</dbReference>
<comment type="caution">
    <text evidence="2">The sequence shown here is derived from an EMBL/GenBank/DDBJ whole genome shotgun (WGS) entry which is preliminary data.</text>
</comment>
<dbReference type="AlphaFoldDB" id="A0A6V7D505"/>
<dbReference type="InterPro" id="IPR036390">
    <property type="entry name" value="WH_DNA-bd_sf"/>
</dbReference>
<name>A0A6V7D505_9XANT</name>
<evidence type="ECO:0000256" key="1">
    <source>
        <dbReference type="SAM" id="MobiDB-lite"/>
    </source>
</evidence>
<sequence length="261" mass="28696">MSFQALTWAVQQQLPVQQKMVLLMLANRTNPDHGRCDPTHQKLATDCGMSPESVKRSIRALAERGLLTIRRRWDGDVSLPNQYDLHIGVWGQTDPTGCRQTPRWERTDPTVGSDRPTKQKSKHKDKQAPTYRLSQPFTAHDPDGGDRDADAIAHAAKQLQAAGVPAAKANPELARSIATAVADHTSRLVALATAHPGKPMNYLLAVQESTTATGVIAHGKHRKESASEHTRRLAGEAIRRDEERRMGNVIDGNFRAMGNDG</sequence>
<dbReference type="Gene3D" id="1.10.10.10">
    <property type="entry name" value="Winged helix-like DNA-binding domain superfamily/Winged helix DNA-binding domain"/>
    <property type="match status" value="1"/>
</dbReference>
<feature type="region of interest" description="Disordered" evidence="1">
    <location>
        <begin position="90"/>
        <end position="145"/>
    </location>
</feature>
<dbReference type="Proteomes" id="UP000587508">
    <property type="component" value="Unassembled WGS sequence"/>
</dbReference>
<organism evidence="2 3">
    <name type="scientific">Xanthomonas hortorum pv. carotae</name>
    <dbReference type="NCBI Taxonomy" id="487904"/>
    <lineage>
        <taxon>Bacteria</taxon>
        <taxon>Pseudomonadati</taxon>
        <taxon>Pseudomonadota</taxon>
        <taxon>Gammaproteobacteria</taxon>
        <taxon>Lysobacterales</taxon>
        <taxon>Lysobacteraceae</taxon>
        <taxon>Xanthomonas</taxon>
    </lineage>
</organism>
<proteinExistence type="predicted"/>
<evidence type="ECO:0000313" key="2">
    <source>
        <dbReference type="EMBL" id="CAD0328136.1"/>
    </source>
</evidence>
<dbReference type="SUPFAM" id="SSF46785">
    <property type="entry name" value="Winged helix' DNA-binding domain"/>
    <property type="match status" value="1"/>
</dbReference>
<gene>
    <name evidence="2" type="ORF">CFBP7900_17660</name>
</gene>